<keyword evidence="3" id="KW-1185">Reference proteome</keyword>
<evidence type="ECO:0000313" key="3">
    <source>
        <dbReference type="Proteomes" id="UP001367508"/>
    </source>
</evidence>
<dbReference type="AlphaFoldDB" id="A0AAN9K1U9"/>
<comment type="caution">
    <text evidence="2">The sequence shown here is derived from an EMBL/GenBank/DDBJ whole genome shotgun (WGS) entry which is preliminary data.</text>
</comment>
<sequence length="248" mass="27751">MHAIAISPSVFAWPGSLQKRVDLFKLLHGTLCLLLTYIVVGLLKLTYIGGVVLLGSPAIEFGIALRWSDSSVAPLHFFFSESIQSVNLGEGSTGNRLMPRDYHSLPSIFGLTSWLYNTLSSCPYSECPSHEYRIEATSTISVLKVKGRFEENLPQSHAKATICGSFLLLSFKELFSMIVKKERGPKPNLLCHLQEDDNRDLQGLSFTLRLRKKIDREFKQKNAYGAFCLAPPERSLAVVEPFRSLLLD</sequence>
<reference evidence="2 3" key="1">
    <citation type="submission" date="2024-01" db="EMBL/GenBank/DDBJ databases">
        <title>The genomes of 5 underutilized Papilionoideae crops provide insights into root nodulation and disease resistanc.</title>
        <authorList>
            <person name="Jiang F."/>
        </authorList>
    </citation>
    <scope>NUCLEOTIDE SEQUENCE [LARGE SCALE GENOMIC DNA]</scope>
    <source>
        <strain evidence="2">LVBAO_FW01</strain>
        <tissue evidence="2">Leaves</tissue>
    </source>
</reference>
<gene>
    <name evidence="2" type="ORF">VNO77_42078</name>
</gene>
<dbReference type="Proteomes" id="UP001367508">
    <property type="component" value="Unassembled WGS sequence"/>
</dbReference>
<feature type="transmembrane region" description="Helical" evidence="1">
    <location>
        <begin position="34"/>
        <end position="56"/>
    </location>
</feature>
<evidence type="ECO:0000313" key="2">
    <source>
        <dbReference type="EMBL" id="KAK7308471.1"/>
    </source>
</evidence>
<keyword evidence="1" id="KW-0472">Membrane</keyword>
<protein>
    <submittedName>
        <fullName evidence="2">Uncharacterized protein</fullName>
    </submittedName>
</protein>
<name>A0AAN9K1U9_CANGL</name>
<proteinExistence type="predicted"/>
<accession>A0AAN9K1U9</accession>
<evidence type="ECO:0000256" key="1">
    <source>
        <dbReference type="SAM" id="Phobius"/>
    </source>
</evidence>
<keyword evidence="1" id="KW-1133">Transmembrane helix</keyword>
<organism evidence="2 3">
    <name type="scientific">Canavalia gladiata</name>
    <name type="common">Sword bean</name>
    <name type="synonym">Dolichos gladiatus</name>
    <dbReference type="NCBI Taxonomy" id="3824"/>
    <lineage>
        <taxon>Eukaryota</taxon>
        <taxon>Viridiplantae</taxon>
        <taxon>Streptophyta</taxon>
        <taxon>Embryophyta</taxon>
        <taxon>Tracheophyta</taxon>
        <taxon>Spermatophyta</taxon>
        <taxon>Magnoliopsida</taxon>
        <taxon>eudicotyledons</taxon>
        <taxon>Gunneridae</taxon>
        <taxon>Pentapetalae</taxon>
        <taxon>rosids</taxon>
        <taxon>fabids</taxon>
        <taxon>Fabales</taxon>
        <taxon>Fabaceae</taxon>
        <taxon>Papilionoideae</taxon>
        <taxon>50 kb inversion clade</taxon>
        <taxon>NPAAA clade</taxon>
        <taxon>indigoferoid/millettioid clade</taxon>
        <taxon>Phaseoleae</taxon>
        <taxon>Canavalia</taxon>
    </lineage>
</organism>
<keyword evidence="1" id="KW-0812">Transmembrane</keyword>
<dbReference type="EMBL" id="JAYMYQ010000010">
    <property type="protein sequence ID" value="KAK7308471.1"/>
    <property type="molecule type" value="Genomic_DNA"/>
</dbReference>